<comment type="subcellular location">
    <subcellularLocation>
        <location evidence="1">Membrane</location>
        <topology evidence="1">Multi-pass membrane protein</topology>
    </subcellularLocation>
</comment>
<name>A0A1M5QZ20_9ACTN</name>
<evidence type="ECO:0000313" key="9">
    <source>
        <dbReference type="Proteomes" id="UP000186132"/>
    </source>
</evidence>
<protein>
    <submittedName>
        <fullName evidence="8">Cytochrome c biogenesis protein</fullName>
    </submittedName>
</protein>
<keyword evidence="2 6" id="KW-0812">Transmembrane</keyword>
<dbReference type="STRING" id="1206085.SAMN05443575_3399"/>
<organism evidence="8 9">
    <name type="scientific">Jatrophihabitans endophyticus</name>
    <dbReference type="NCBI Taxonomy" id="1206085"/>
    <lineage>
        <taxon>Bacteria</taxon>
        <taxon>Bacillati</taxon>
        <taxon>Actinomycetota</taxon>
        <taxon>Actinomycetes</taxon>
        <taxon>Jatrophihabitantales</taxon>
        <taxon>Jatrophihabitantaceae</taxon>
        <taxon>Jatrophihabitans</taxon>
    </lineage>
</organism>
<reference evidence="9" key="1">
    <citation type="submission" date="2016-11" db="EMBL/GenBank/DDBJ databases">
        <authorList>
            <person name="Varghese N."/>
            <person name="Submissions S."/>
        </authorList>
    </citation>
    <scope>NUCLEOTIDE SEQUENCE [LARGE SCALE GENOMIC DNA]</scope>
    <source>
        <strain evidence="9">DSM 45627</strain>
    </source>
</reference>
<dbReference type="RefSeq" id="WP_073391620.1">
    <property type="nucleotide sequence ID" value="NZ_FQVU01000005.1"/>
</dbReference>
<feature type="domain" description="ResB-like" evidence="7">
    <location>
        <begin position="17"/>
        <end position="493"/>
    </location>
</feature>
<dbReference type="InterPro" id="IPR023494">
    <property type="entry name" value="Cyt_c_bgen_Ccs1/CcsB/ResB"/>
</dbReference>
<feature type="transmembrane region" description="Helical" evidence="6">
    <location>
        <begin position="433"/>
        <end position="452"/>
    </location>
</feature>
<dbReference type="Pfam" id="PF05140">
    <property type="entry name" value="ResB"/>
    <property type="match status" value="1"/>
</dbReference>
<evidence type="ECO:0000313" key="8">
    <source>
        <dbReference type="EMBL" id="SHH19332.1"/>
    </source>
</evidence>
<keyword evidence="5 6" id="KW-0472">Membrane</keyword>
<dbReference type="AlphaFoldDB" id="A0A1M5QZ20"/>
<evidence type="ECO:0000256" key="6">
    <source>
        <dbReference type="SAM" id="Phobius"/>
    </source>
</evidence>
<dbReference type="Proteomes" id="UP000186132">
    <property type="component" value="Unassembled WGS sequence"/>
</dbReference>
<feature type="transmembrane region" description="Helical" evidence="6">
    <location>
        <begin position="73"/>
        <end position="94"/>
    </location>
</feature>
<accession>A0A1M5QZ20</accession>
<evidence type="ECO:0000256" key="3">
    <source>
        <dbReference type="ARBA" id="ARBA00022748"/>
    </source>
</evidence>
<keyword evidence="4 6" id="KW-1133">Transmembrane helix</keyword>
<evidence type="ECO:0000259" key="7">
    <source>
        <dbReference type="Pfam" id="PF05140"/>
    </source>
</evidence>
<dbReference type="GO" id="GO:0016020">
    <property type="term" value="C:membrane"/>
    <property type="evidence" value="ECO:0007669"/>
    <property type="project" value="UniProtKB-SubCell"/>
</dbReference>
<dbReference type="EMBL" id="FQVU01000005">
    <property type="protein sequence ID" value="SHH19332.1"/>
    <property type="molecule type" value="Genomic_DNA"/>
</dbReference>
<feature type="transmembrane region" description="Helical" evidence="6">
    <location>
        <begin position="169"/>
        <end position="188"/>
    </location>
</feature>
<sequence length="528" mass="57484">MTPLRTLRRAWRRLTSMRTALILLFLLAVAAVPGSLLPQRPLNPTQVSSYIAEHGGWGRFLDTLGMFDVFGSVWFAAVYLLLAISLVGCLVPRIRVYARSVARKPLAAPKYLSKLPESARFTSERPADEYASAAREVLGRRWRVERRTETADVLTLSAEKGYSREAGNLVFHVALLASLLLIAIGRLYNYEGSRILVQGKGFCNTVSQYDQWKPGRLAARGDVTPGRFCIDSLDRFTARYSESGEPRTFRADVTYRPDADSATTRTDAITVNHPLRLDGDRVYLINHGFAPSITVRMPDGTTRTSTAPFLPTNNTTYYSEGAFKLQGKPDAKQDVGISGFFAPRPVQTAPGVYASSSPDARDPVLGMFVYTGTINPNGEAESVYALHTAELTKIGAANLRVGQTKTFANGVSVTFDGWRPWASLQVSHDPAQGWLLGAAVAMVLGLGFSLGVRRRRLWIRVTPGSPQRPGSPTVVTVGGLARSDSGNFTHEFAAVVERLHDAGSPALAVADGSHDAVDDLDVVGTRKD</sequence>
<evidence type="ECO:0000256" key="1">
    <source>
        <dbReference type="ARBA" id="ARBA00004141"/>
    </source>
</evidence>
<dbReference type="PANTHER" id="PTHR31566">
    <property type="entry name" value="CYTOCHROME C BIOGENESIS PROTEIN CCS1, CHLOROPLASTIC"/>
    <property type="match status" value="1"/>
</dbReference>
<keyword evidence="9" id="KW-1185">Reference proteome</keyword>
<evidence type="ECO:0000256" key="5">
    <source>
        <dbReference type="ARBA" id="ARBA00023136"/>
    </source>
</evidence>
<keyword evidence="3" id="KW-0201">Cytochrome c-type biogenesis</keyword>
<dbReference type="GO" id="GO:0017004">
    <property type="term" value="P:cytochrome complex assembly"/>
    <property type="evidence" value="ECO:0007669"/>
    <property type="project" value="UniProtKB-KW"/>
</dbReference>
<dbReference type="PANTHER" id="PTHR31566:SF0">
    <property type="entry name" value="CYTOCHROME C BIOGENESIS PROTEIN CCS1, CHLOROPLASTIC"/>
    <property type="match status" value="1"/>
</dbReference>
<evidence type="ECO:0000256" key="4">
    <source>
        <dbReference type="ARBA" id="ARBA00022989"/>
    </source>
</evidence>
<dbReference type="OrthoDB" id="3949537at2"/>
<evidence type="ECO:0000256" key="2">
    <source>
        <dbReference type="ARBA" id="ARBA00022692"/>
    </source>
</evidence>
<gene>
    <name evidence="8" type="ORF">SAMN05443575_3399</name>
</gene>
<dbReference type="InterPro" id="IPR007816">
    <property type="entry name" value="ResB-like_domain"/>
</dbReference>
<proteinExistence type="predicted"/>